<accession>A0A1L7NQ69</accession>
<dbReference type="AlphaFoldDB" id="A0A1L7NQ69"/>
<dbReference type="EMBL" id="AP015033">
    <property type="protein sequence ID" value="BAW27572.1"/>
    <property type="molecule type" value="Genomic_DNA"/>
</dbReference>
<keyword evidence="1" id="KW-0812">Transmembrane</keyword>
<feature type="transmembrane region" description="Helical" evidence="1">
    <location>
        <begin position="92"/>
        <end position="118"/>
    </location>
</feature>
<evidence type="ECO:0000256" key="1">
    <source>
        <dbReference type="SAM" id="Phobius"/>
    </source>
</evidence>
<evidence type="ECO:0000313" key="2">
    <source>
        <dbReference type="EMBL" id="BAW27572.1"/>
    </source>
</evidence>
<gene>
    <name evidence="2" type="ORF">KF715C_pD140</name>
</gene>
<geneLocation type="plasmid" evidence="3">
    <name>pkf715d dna</name>
</geneLocation>
<sequence length="164" mass="17602">MDKQIDSWNVMVNGVTVGKIESAVLTKIDQDVMRDKRIWLAQGIELGCCVVRGLSCAAQLTPFAAFGFGLFTAASSPMWFNDQVKADAAALFMQTALLGASASLAAVIFGGCFGLIRFGYQNQFSKRKGHLMRLVLGVPADGEISATPIMDIALLRKENEGSHG</sequence>
<evidence type="ECO:0008006" key="4">
    <source>
        <dbReference type="Google" id="ProtNLM"/>
    </source>
</evidence>
<evidence type="ECO:0000313" key="3">
    <source>
        <dbReference type="Proteomes" id="UP000218731"/>
    </source>
</evidence>
<keyword evidence="2" id="KW-0614">Plasmid</keyword>
<keyword evidence="1" id="KW-1133">Transmembrane helix</keyword>
<organism evidence="2 3">
    <name type="scientific">Pseudomonas putida</name>
    <name type="common">Arthrobacter siderocapsulatus</name>
    <dbReference type="NCBI Taxonomy" id="303"/>
    <lineage>
        <taxon>Bacteria</taxon>
        <taxon>Pseudomonadati</taxon>
        <taxon>Pseudomonadota</taxon>
        <taxon>Gammaproteobacteria</taxon>
        <taxon>Pseudomonadales</taxon>
        <taxon>Pseudomonadaceae</taxon>
        <taxon>Pseudomonas</taxon>
    </lineage>
</organism>
<proteinExistence type="predicted"/>
<feature type="transmembrane region" description="Helical" evidence="1">
    <location>
        <begin position="60"/>
        <end position="80"/>
    </location>
</feature>
<reference evidence="2 3" key="1">
    <citation type="submission" date="2015-11" db="EMBL/GenBank/DDBJ databases">
        <title>Complete genome sequencing of a biphenyl-degrading bacterium, Pseudomonas putida KF715 (=NBRC110667).</title>
        <authorList>
            <person name="Suenaga H."/>
            <person name="Fujihara N."/>
            <person name="Watanabe T."/>
            <person name="Hirose J."/>
            <person name="Kimura N."/>
            <person name="Yamazoe A."/>
            <person name="Hosoyama A."/>
            <person name="Shimodaira J."/>
            <person name="Furukawa K."/>
        </authorList>
    </citation>
    <scope>NUCLEOTIDE SEQUENCE [LARGE SCALE GENOMIC DNA]</scope>
    <source>
        <strain evidence="2 3">KF715</strain>
        <plasmid evidence="3">Plasmid pkf715d dna</plasmid>
    </source>
</reference>
<name>A0A1L7NQ69_PSEPU</name>
<keyword evidence="1" id="KW-0472">Membrane</keyword>
<dbReference type="Proteomes" id="UP000218731">
    <property type="component" value="Plasmid pKF715D"/>
</dbReference>
<protein>
    <recommendedName>
        <fullName evidence="4">Transmembrane protein</fullName>
    </recommendedName>
</protein>
<dbReference type="RefSeq" id="WP_096427283.1">
    <property type="nucleotide sequence ID" value="NZ_AP015033.1"/>
</dbReference>